<accession>A0A8J3N6K9</accession>
<feature type="transmembrane region" description="Helical" evidence="6">
    <location>
        <begin position="250"/>
        <end position="274"/>
    </location>
</feature>
<dbReference type="InterPro" id="IPR029016">
    <property type="entry name" value="GAF-like_dom_sf"/>
</dbReference>
<comment type="caution">
    <text evidence="8">The sequence shown here is derived from an EMBL/GenBank/DDBJ whole genome shotgun (WGS) entry which is preliminary data.</text>
</comment>
<name>A0A8J3N6K9_9CHLR</name>
<dbReference type="EC" id="2.7.13.3" evidence="2"/>
<sequence length="809" mass="89709">MVHLISIIAQSINDKITRRWFVVYSGVLVQIIVLVLANSGFGQAQSPAIQLAPVAGNPNVCRVVQVVPFTNVWRFGVQAGDIVQLRDQKTGSQSCLASGVSIQAPSAILEQQFVVNASPQPVSGLDVALKGVLVLIFSLMGIAIFLHARSRPVAFVSYGLFSCVSLIFCLQSVFAPRTFWVSLLLFFLMLILPGLAATAVNLFPSVAFEQGGRPIPPRQLCLLSSPLLVALLLVVVEWPALLIWPQAHLLLLLLIALYSVACIGVILWTLLLGVRHLKRREQPMTFLIVIGILCLLVWLTLSLNFTRSGAMVRPGLLSLLPLPLAYGYALLRHQLVGTTSLISRRVMRVVLWLMLASLFVFPATVVFSVVSTSASLSEDQWFWLSVPIGLLSLWLFPLTWHRVRDLGDQVFYHDFYQYNHALCELSTALTRFQGIDQISAFVLPHLAHLLNASECALLVSTRPQESPYSTTRDLHEITISWQVYHYMTGPQGTSTERLIRLAQLASTYCTRHTEESLFLDNMLLLAFYESEQLTGFLCLGPKQNLEPYSQQDISFLTTLAAQLSVLEVNCRYLVQAQAHAQQLTALNHRVVSAQEEERRHLALELHDEALQLVMLVVRQLSEACTMTEVAEVMPLVRSVEEDLRRTCLHLRPPLLDELGLEEALGFLAQQSRQRGKTSGHDMHIQVSCTGTSSSRLPATVELALYRVAQEALSNALKHARANTITVRLRRSQSGMVSLLIADDGRGIGSHQPLKERLGLIGMQERMRAIGGHWQIRSSSGCGVTIRATYVPPPSCTTLMQEGILTSHHS</sequence>
<comment type="catalytic activity">
    <reaction evidence="1">
        <text>ATP + protein L-histidine = ADP + protein N-phospho-L-histidine.</text>
        <dbReference type="EC" id="2.7.13.3"/>
    </reaction>
</comment>
<keyword evidence="6" id="KW-0472">Membrane</keyword>
<evidence type="ECO:0000256" key="4">
    <source>
        <dbReference type="ARBA" id="ARBA00022777"/>
    </source>
</evidence>
<evidence type="ECO:0000256" key="6">
    <source>
        <dbReference type="SAM" id="Phobius"/>
    </source>
</evidence>
<feature type="transmembrane region" description="Helical" evidence="6">
    <location>
        <begin position="311"/>
        <end position="329"/>
    </location>
</feature>
<dbReference type="PANTHER" id="PTHR24421:SF10">
    <property type="entry name" value="NITRATE_NITRITE SENSOR PROTEIN NARQ"/>
    <property type="match status" value="1"/>
</dbReference>
<evidence type="ECO:0000256" key="2">
    <source>
        <dbReference type="ARBA" id="ARBA00012438"/>
    </source>
</evidence>
<keyword evidence="9" id="KW-1185">Reference proteome</keyword>
<dbReference type="EMBL" id="BNJK01000002">
    <property type="protein sequence ID" value="GHP00463.1"/>
    <property type="molecule type" value="Genomic_DNA"/>
</dbReference>
<reference evidence="8" key="1">
    <citation type="submission" date="2020-10" db="EMBL/GenBank/DDBJ databases">
        <title>Taxonomic study of unclassified bacteria belonging to the class Ktedonobacteria.</title>
        <authorList>
            <person name="Yabe S."/>
            <person name="Wang C.M."/>
            <person name="Zheng Y."/>
            <person name="Sakai Y."/>
            <person name="Cavaletti L."/>
            <person name="Monciardini P."/>
            <person name="Donadio S."/>
        </authorList>
    </citation>
    <scope>NUCLEOTIDE SEQUENCE</scope>
    <source>
        <strain evidence="8">ID150040</strain>
    </source>
</reference>
<dbReference type="Pfam" id="PF02518">
    <property type="entry name" value="HATPase_c"/>
    <property type="match status" value="1"/>
</dbReference>
<evidence type="ECO:0000313" key="9">
    <source>
        <dbReference type="Proteomes" id="UP000597444"/>
    </source>
</evidence>
<dbReference type="SUPFAM" id="SSF55781">
    <property type="entry name" value="GAF domain-like"/>
    <property type="match status" value="1"/>
</dbReference>
<dbReference type="Proteomes" id="UP000597444">
    <property type="component" value="Unassembled WGS sequence"/>
</dbReference>
<feature type="transmembrane region" description="Helical" evidence="6">
    <location>
        <begin position="127"/>
        <end position="146"/>
    </location>
</feature>
<evidence type="ECO:0000256" key="1">
    <source>
        <dbReference type="ARBA" id="ARBA00000085"/>
    </source>
</evidence>
<feature type="transmembrane region" description="Helical" evidence="6">
    <location>
        <begin position="286"/>
        <end position="305"/>
    </location>
</feature>
<dbReference type="InterPro" id="IPR036890">
    <property type="entry name" value="HATPase_C_sf"/>
</dbReference>
<proteinExistence type="predicted"/>
<feature type="transmembrane region" description="Helical" evidence="6">
    <location>
        <begin position="349"/>
        <end position="369"/>
    </location>
</feature>
<keyword evidence="5" id="KW-0902">Two-component regulatory system</keyword>
<dbReference type="GO" id="GO:0004673">
    <property type="term" value="F:protein histidine kinase activity"/>
    <property type="evidence" value="ECO:0007669"/>
    <property type="project" value="UniProtKB-EC"/>
</dbReference>
<evidence type="ECO:0000256" key="3">
    <source>
        <dbReference type="ARBA" id="ARBA00022679"/>
    </source>
</evidence>
<gene>
    <name evidence="8" type="ORF">KSF_105100</name>
</gene>
<keyword evidence="4" id="KW-0418">Kinase</keyword>
<dbReference type="AlphaFoldDB" id="A0A8J3N6K9"/>
<feature type="transmembrane region" description="Helical" evidence="6">
    <location>
        <begin position="153"/>
        <end position="174"/>
    </location>
</feature>
<feature type="transmembrane region" description="Helical" evidence="6">
    <location>
        <begin position="381"/>
        <end position="400"/>
    </location>
</feature>
<evidence type="ECO:0000259" key="7">
    <source>
        <dbReference type="SMART" id="SM00387"/>
    </source>
</evidence>
<feature type="transmembrane region" description="Helical" evidence="6">
    <location>
        <begin position="21"/>
        <end position="41"/>
    </location>
</feature>
<organism evidence="8 9">
    <name type="scientific">Reticulibacter mediterranei</name>
    <dbReference type="NCBI Taxonomy" id="2778369"/>
    <lineage>
        <taxon>Bacteria</taxon>
        <taxon>Bacillati</taxon>
        <taxon>Chloroflexota</taxon>
        <taxon>Ktedonobacteria</taxon>
        <taxon>Ktedonobacterales</taxon>
        <taxon>Reticulibacteraceae</taxon>
        <taxon>Reticulibacter</taxon>
    </lineage>
</organism>
<dbReference type="RefSeq" id="WP_220210965.1">
    <property type="nucleotide sequence ID" value="NZ_BNJK01000002.1"/>
</dbReference>
<dbReference type="InterPro" id="IPR003594">
    <property type="entry name" value="HATPase_dom"/>
</dbReference>
<protein>
    <recommendedName>
        <fullName evidence="2">histidine kinase</fullName>
        <ecNumber evidence="2">2.7.13.3</ecNumber>
    </recommendedName>
</protein>
<dbReference type="Gene3D" id="3.30.450.40">
    <property type="match status" value="1"/>
</dbReference>
<evidence type="ECO:0000256" key="5">
    <source>
        <dbReference type="ARBA" id="ARBA00023012"/>
    </source>
</evidence>
<dbReference type="CDD" id="cd16917">
    <property type="entry name" value="HATPase_UhpB-NarQ-NarX-like"/>
    <property type="match status" value="1"/>
</dbReference>
<keyword evidence="6" id="KW-0812">Transmembrane</keyword>
<feature type="domain" description="Histidine kinase/HSP90-like ATPase" evidence="7">
    <location>
        <begin position="699"/>
        <end position="791"/>
    </location>
</feature>
<dbReference type="SUPFAM" id="SSF55874">
    <property type="entry name" value="ATPase domain of HSP90 chaperone/DNA topoisomerase II/histidine kinase"/>
    <property type="match status" value="1"/>
</dbReference>
<evidence type="ECO:0000313" key="8">
    <source>
        <dbReference type="EMBL" id="GHP00463.1"/>
    </source>
</evidence>
<dbReference type="InterPro" id="IPR050482">
    <property type="entry name" value="Sensor_HK_TwoCompSys"/>
</dbReference>
<dbReference type="GO" id="GO:0000160">
    <property type="term" value="P:phosphorelay signal transduction system"/>
    <property type="evidence" value="ECO:0007669"/>
    <property type="project" value="UniProtKB-KW"/>
</dbReference>
<dbReference type="PANTHER" id="PTHR24421">
    <property type="entry name" value="NITRATE/NITRITE SENSOR PROTEIN NARX-RELATED"/>
    <property type="match status" value="1"/>
</dbReference>
<feature type="transmembrane region" description="Helical" evidence="6">
    <location>
        <begin position="220"/>
        <end position="244"/>
    </location>
</feature>
<feature type="transmembrane region" description="Helical" evidence="6">
    <location>
        <begin position="180"/>
        <end position="208"/>
    </location>
</feature>
<dbReference type="Gene3D" id="3.30.565.10">
    <property type="entry name" value="Histidine kinase-like ATPase, C-terminal domain"/>
    <property type="match status" value="1"/>
</dbReference>
<dbReference type="SMART" id="SM00387">
    <property type="entry name" value="HATPase_c"/>
    <property type="match status" value="1"/>
</dbReference>
<keyword evidence="6" id="KW-1133">Transmembrane helix</keyword>
<keyword evidence="3" id="KW-0808">Transferase</keyword>